<evidence type="ECO:0000313" key="3">
    <source>
        <dbReference type="Proteomes" id="UP000032233"/>
    </source>
</evidence>
<dbReference type="InParanoid" id="A0A0D2JVR9"/>
<protein>
    <submittedName>
        <fullName evidence="2">ABC transporter substrate-binding protein</fullName>
    </submittedName>
</protein>
<comment type="caution">
    <text evidence="2">The sequence shown here is derived from an EMBL/GenBank/DDBJ whole genome shotgun (WGS) entry which is preliminary data.</text>
</comment>
<dbReference type="SMART" id="SM00062">
    <property type="entry name" value="PBPb"/>
    <property type="match status" value="1"/>
</dbReference>
<dbReference type="STRING" id="1429043.X474_11925"/>
<keyword evidence="3" id="KW-1185">Reference proteome</keyword>
<feature type="domain" description="Solute-binding protein family 3/N-terminal" evidence="1">
    <location>
        <begin position="2"/>
        <end position="223"/>
    </location>
</feature>
<dbReference type="AlphaFoldDB" id="A0A0D2JVR9"/>
<dbReference type="Proteomes" id="UP000032233">
    <property type="component" value="Unassembled WGS sequence"/>
</dbReference>
<dbReference type="PANTHER" id="PTHR38834">
    <property type="entry name" value="PERIPLASMIC SUBSTRATE BINDING PROTEIN FAMILY 3"/>
    <property type="match status" value="1"/>
</dbReference>
<gene>
    <name evidence="2" type="ORF">X474_11925</name>
</gene>
<dbReference type="SUPFAM" id="SSF53850">
    <property type="entry name" value="Periplasmic binding protein-like II"/>
    <property type="match status" value="1"/>
</dbReference>
<accession>A0A0D2JVR9</accession>
<evidence type="ECO:0000313" key="2">
    <source>
        <dbReference type="EMBL" id="KIX13685.1"/>
    </source>
</evidence>
<name>A0A0D2JVR9_9BACT</name>
<dbReference type="Pfam" id="PF00497">
    <property type="entry name" value="SBP_bac_3"/>
    <property type="match status" value="1"/>
</dbReference>
<evidence type="ECO:0000259" key="1">
    <source>
        <dbReference type="SMART" id="SM00062"/>
    </source>
</evidence>
<sequence length="223" mass="25202">MRLVYSDGFAPYSWRENHRMRGILVDVMNEALGRRMKVALSHQGFPWKRAQALVKNNLADAFVTVPTPARAGFTIISKEAVVSATYQMYVKAGNPRTPSLLQVKKASDLKPFSLGNYLGNGWARKSLAGMQVHWAGKIAESLRMLVKDRFDVFAGNSHVANYQIKKLGLTGRVIELPIVLDINTFNLCVRKNSVFVHLLDEFDQTIAQMRKEGVLTEIYARYR</sequence>
<proteinExistence type="predicted"/>
<dbReference type="Gene3D" id="3.40.190.10">
    <property type="entry name" value="Periplasmic binding protein-like II"/>
    <property type="match status" value="2"/>
</dbReference>
<dbReference type="EMBL" id="AZAC01000014">
    <property type="protein sequence ID" value="KIX13685.1"/>
    <property type="molecule type" value="Genomic_DNA"/>
</dbReference>
<reference evidence="2 3" key="1">
    <citation type="submission" date="2013-11" db="EMBL/GenBank/DDBJ databases">
        <title>Metagenomic analysis of a methanogenic consortium involved in long chain n-alkane degradation.</title>
        <authorList>
            <person name="Davidova I.A."/>
            <person name="Callaghan A.V."/>
            <person name="Wawrik B."/>
            <person name="Pruitt S."/>
            <person name="Marks C."/>
            <person name="Duncan K.E."/>
            <person name="Suflita J.M."/>
        </authorList>
    </citation>
    <scope>NUCLEOTIDE SEQUENCE [LARGE SCALE GENOMIC DNA]</scope>
    <source>
        <strain evidence="2 3">SPR</strain>
    </source>
</reference>
<dbReference type="InterPro" id="IPR001638">
    <property type="entry name" value="Solute-binding_3/MltF_N"/>
</dbReference>
<organism evidence="2 3">
    <name type="scientific">Dethiosulfatarculus sandiegensis</name>
    <dbReference type="NCBI Taxonomy" id="1429043"/>
    <lineage>
        <taxon>Bacteria</taxon>
        <taxon>Pseudomonadati</taxon>
        <taxon>Thermodesulfobacteriota</taxon>
        <taxon>Desulfarculia</taxon>
        <taxon>Desulfarculales</taxon>
        <taxon>Desulfarculaceae</taxon>
        <taxon>Dethiosulfatarculus</taxon>
    </lineage>
</organism>
<dbReference type="PANTHER" id="PTHR38834:SF3">
    <property type="entry name" value="SOLUTE-BINDING PROTEIN FAMILY 3_N-TERMINAL DOMAIN-CONTAINING PROTEIN"/>
    <property type="match status" value="1"/>
</dbReference>